<dbReference type="AlphaFoldDB" id="A0AAV2DVL3"/>
<dbReference type="InterPro" id="IPR005162">
    <property type="entry name" value="Retrotrans_gag_dom"/>
</dbReference>
<dbReference type="EMBL" id="OZ034816">
    <property type="protein sequence ID" value="CAL1377595.1"/>
    <property type="molecule type" value="Genomic_DNA"/>
</dbReference>
<evidence type="ECO:0000313" key="2">
    <source>
        <dbReference type="EMBL" id="CAL1377595.1"/>
    </source>
</evidence>
<dbReference type="PANTHER" id="PTHR33223">
    <property type="entry name" value="CCHC-TYPE DOMAIN-CONTAINING PROTEIN"/>
    <property type="match status" value="1"/>
</dbReference>
<dbReference type="Pfam" id="PF03732">
    <property type="entry name" value="Retrotrans_gag"/>
    <property type="match status" value="1"/>
</dbReference>
<protein>
    <recommendedName>
        <fullName evidence="1">Retrotransposon gag domain-containing protein</fullName>
    </recommendedName>
</protein>
<dbReference type="Proteomes" id="UP001497516">
    <property type="component" value="Chromosome 3"/>
</dbReference>
<dbReference type="PANTHER" id="PTHR33223:SF10">
    <property type="entry name" value="AMINOTRANSFERASE-LIKE PLANT MOBILE DOMAIN-CONTAINING PROTEIN"/>
    <property type="match status" value="1"/>
</dbReference>
<reference evidence="2 3" key="1">
    <citation type="submission" date="2024-04" db="EMBL/GenBank/DDBJ databases">
        <authorList>
            <person name="Fracassetti M."/>
        </authorList>
    </citation>
    <scope>NUCLEOTIDE SEQUENCE [LARGE SCALE GENOMIC DNA]</scope>
</reference>
<evidence type="ECO:0000313" key="3">
    <source>
        <dbReference type="Proteomes" id="UP001497516"/>
    </source>
</evidence>
<gene>
    <name evidence="2" type="ORF">LTRI10_LOCUS19233</name>
</gene>
<feature type="domain" description="Retrotransposon gag" evidence="1">
    <location>
        <begin position="82"/>
        <end position="163"/>
    </location>
</feature>
<sequence length="227" mass="26050">MRSPHNQYDLSFLEQHLSSAYRAHPKPVLHPPLRSEIMGEQMPGNPPILPTFNGTTDPEDHVRAFCLRMQLQNFSDVALCRTFPSTFAGICLDWYNQLPNGIIRTFEEFIWLFTSKFASQKCRPLHTVALVEVKQEDGESLRTFYSRWSRVAMAVRDLTTEIATHILMESTSNTELRRLLAKCLVFSSPELEAKFEKAITLEEMLVAGSVRRFEPKGGRNDQPHQQP</sequence>
<accession>A0AAV2DVL3</accession>
<evidence type="ECO:0000259" key="1">
    <source>
        <dbReference type="Pfam" id="PF03732"/>
    </source>
</evidence>
<organism evidence="2 3">
    <name type="scientific">Linum trigynum</name>
    <dbReference type="NCBI Taxonomy" id="586398"/>
    <lineage>
        <taxon>Eukaryota</taxon>
        <taxon>Viridiplantae</taxon>
        <taxon>Streptophyta</taxon>
        <taxon>Embryophyta</taxon>
        <taxon>Tracheophyta</taxon>
        <taxon>Spermatophyta</taxon>
        <taxon>Magnoliopsida</taxon>
        <taxon>eudicotyledons</taxon>
        <taxon>Gunneridae</taxon>
        <taxon>Pentapetalae</taxon>
        <taxon>rosids</taxon>
        <taxon>fabids</taxon>
        <taxon>Malpighiales</taxon>
        <taxon>Linaceae</taxon>
        <taxon>Linum</taxon>
    </lineage>
</organism>
<keyword evidence="3" id="KW-1185">Reference proteome</keyword>
<proteinExistence type="predicted"/>
<name>A0AAV2DVL3_9ROSI</name>